<feature type="transmembrane region" description="Helical" evidence="1">
    <location>
        <begin position="143"/>
        <end position="161"/>
    </location>
</feature>
<dbReference type="PaxDb" id="2903-EOD36872"/>
<reference evidence="2" key="2">
    <citation type="submission" date="2024-10" db="UniProtKB">
        <authorList>
            <consortium name="EnsemblProtists"/>
        </authorList>
    </citation>
    <scope>IDENTIFICATION</scope>
</reference>
<protein>
    <recommendedName>
        <fullName evidence="4">Fatty acid hydroxylase domain-containing protein</fullName>
    </recommendedName>
</protein>
<proteinExistence type="predicted"/>
<keyword evidence="1" id="KW-0472">Membrane</keyword>
<evidence type="ECO:0000313" key="2">
    <source>
        <dbReference type="EnsemblProtists" id="EOD36872"/>
    </source>
</evidence>
<evidence type="ECO:0000256" key="1">
    <source>
        <dbReference type="SAM" id="Phobius"/>
    </source>
</evidence>
<keyword evidence="3" id="KW-1185">Reference proteome</keyword>
<dbReference type="Proteomes" id="UP000013827">
    <property type="component" value="Unassembled WGS sequence"/>
</dbReference>
<reference evidence="3" key="1">
    <citation type="journal article" date="2013" name="Nature">
        <title>Pan genome of the phytoplankton Emiliania underpins its global distribution.</title>
        <authorList>
            <person name="Read B.A."/>
            <person name="Kegel J."/>
            <person name="Klute M.J."/>
            <person name="Kuo A."/>
            <person name="Lefebvre S.C."/>
            <person name="Maumus F."/>
            <person name="Mayer C."/>
            <person name="Miller J."/>
            <person name="Monier A."/>
            <person name="Salamov A."/>
            <person name="Young J."/>
            <person name="Aguilar M."/>
            <person name="Claverie J.M."/>
            <person name="Frickenhaus S."/>
            <person name="Gonzalez K."/>
            <person name="Herman E.K."/>
            <person name="Lin Y.C."/>
            <person name="Napier J."/>
            <person name="Ogata H."/>
            <person name="Sarno A.F."/>
            <person name="Shmutz J."/>
            <person name="Schroeder D."/>
            <person name="de Vargas C."/>
            <person name="Verret F."/>
            <person name="von Dassow P."/>
            <person name="Valentin K."/>
            <person name="Van de Peer Y."/>
            <person name="Wheeler G."/>
            <person name="Dacks J.B."/>
            <person name="Delwiche C.F."/>
            <person name="Dyhrman S.T."/>
            <person name="Glockner G."/>
            <person name="John U."/>
            <person name="Richards T."/>
            <person name="Worden A.Z."/>
            <person name="Zhang X."/>
            <person name="Grigoriev I.V."/>
            <person name="Allen A.E."/>
            <person name="Bidle K."/>
            <person name="Borodovsky M."/>
            <person name="Bowler C."/>
            <person name="Brownlee C."/>
            <person name="Cock J.M."/>
            <person name="Elias M."/>
            <person name="Gladyshev V.N."/>
            <person name="Groth M."/>
            <person name="Guda C."/>
            <person name="Hadaegh A."/>
            <person name="Iglesias-Rodriguez M.D."/>
            <person name="Jenkins J."/>
            <person name="Jones B.M."/>
            <person name="Lawson T."/>
            <person name="Leese F."/>
            <person name="Lindquist E."/>
            <person name="Lobanov A."/>
            <person name="Lomsadze A."/>
            <person name="Malik S.B."/>
            <person name="Marsh M.E."/>
            <person name="Mackinder L."/>
            <person name="Mock T."/>
            <person name="Mueller-Roeber B."/>
            <person name="Pagarete A."/>
            <person name="Parker M."/>
            <person name="Probert I."/>
            <person name="Quesneville H."/>
            <person name="Raines C."/>
            <person name="Rensing S.A."/>
            <person name="Riano-Pachon D.M."/>
            <person name="Richier S."/>
            <person name="Rokitta S."/>
            <person name="Shiraiwa Y."/>
            <person name="Soanes D.M."/>
            <person name="van der Giezen M."/>
            <person name="Wahlund T.M."/>
            <person name="Williams B."/>
            <person name="Wilson W."/>
            <person name="Wolfe G."/>
            <person name="Wurch L.L."/>
        </authorList>
    </citation>
    <scope>NUCLEOTIDE SEQUENCE</scope>
</reference>
<name>A0A0D3KM87_EMIH1</name>
<organism evidence="2 3">
    <name type="scientific">Emiliania huxleyi (strain CCMP1516)</name>
    <dbReference type="NCBI Taxonomy" id="280463"/>
    <lineage>
        <taxon>Eukaryota</taxon>
        <taxon>Haptista</taxon>
        <taxon>Haptophyta</taxon>
        <taxon>Prymnesiophyceae</taxon>
        <taxon>Isochrysidales</taxon>
        <taxon>Noelaerhabdaceae</taxon>
        <taxon>Emiliania</taxon>
    </lineage>
</organism>
<dbReference type="RefSeq" id="XP_005789301.1">
    <property type="nucleotide sequence ID" value="XM_005789244.1"/>
</dbReference>
<dbReference type="AlphaFoldDB" id="A0A0D3KM87"/>
<feature type="transmembrane region" description="Helical" evidence="1">
    <location>
        <begin position="95"/>
        <end position="123"/>
    </location>
</feature>
<keyword evidence="1" id="KW-0812">Transmembrane</keyword>
<feature type="transmembrane region" description="Helical" evidence="1">
    <location>
        <begin position="173"/>
        <end position="194"/>
    </location>
</feature>
<dbReference type="KEGG" id="ehx:EMIHUDRAFT_201150"/>
<dbReference type="HOGENOM" id="CLU_759602_0_0_1"/>
<sequence>MIPLADWARSITLGNAALFRFWFSYLLEPFRSLPVELYDEQALAQRMAKGEAFDLTLPASYPKLYASGLSKLNAYIGSLCHGVPAEPMTKQYLFWLARGTTVVAACCGSFASLLLASLLQFLFLPYSTFVAIAYGLETVFTLYTGHALVFPLLSLAVRAALPPWLNPTLTLDARFLALFLLVDHAFCAVCLGWTPKGTPKPVPTRRVLASMAYGFLNCKTYYLVLLPACFGLELELLPWLLDASLGLSARVSGHLERYWQVHFYHIHRMGHITNVYNDAHKFHHYLHDCTPFDAHIFGGHVLGVSWYNKYAYPLELVMDTAPKELKGVVEWDGYRMEKVEEEGTVTLRFTPCATAEKALNKTPCK</sequence>
<accession>A0A0D3KM87</accession>
<dbReference type="EnsemblProtists" id="EOD36872">
    <property type="protein sequence ID" value="EOD36872"/>
    <property type="gene ID" value="EMIHUDRAFT_201150"/>
</dbReference>
<dbReference type="GeneID" id="17282142"/>
<evidence type="ECO:0008006" key="4">
    <source>
        <dbReference type="Google" id="ProtNLM"/>
    </source>
</evidence>
<evidence type="ECO:0000313" key="3">
    <source>
        <dbReference type="Proteomes" id="UP000013827"/>
    </source>
</evidence>
<keyword evidence="1" id="KW-1133">Transmembrane helix</keyword>